<dbReference type="SMART" id="SM00388">
    <property type="entry name" value="HisKA"/>
    <property type="match status" value="1"/>
</dbReference>
<keyword evidence="8 11" id="KW-1133">Transmembrane helix</keyword>
<dbReference type="PANTHER" id="PTHR45436:SF5">
    <property type="entry name" value="SENSOR HISTIDINE KINASE TRCS"/>
    <property type="match status" value="1"/>
</dbReference>
<evidence type="ECO:0000256" key="5">
    <source>
        <dbReference type="ARBA" id="ARBA00022679"/>
    </source>
</evidence>
<dbReference type="InterPro" id="IPR003594">
    <property type="entry name" value="HATPase_dom"/>
</dbReference>
<dbReference type="SMART" id="SM00387">
    <property type="entry name" value="HATPase_c"/>
    <property type="match status" value="1"/>
</dbReference>
<dbReference type="Proteomes" id="UP000236754">
    <property type="component" value="Unassembled WGS sequence"/>
</dbReference>
<feature type="region of interest" description="Disordered" evidence="10">
    <location>
        <begin position="371"/>
        <end position="393"/>
    </location>
</feature>
<evidence type="ECO:0000256" key="7">
    <source>
        <dbReference type="ARBA" id="ARBA00022777"/>
    </source>
</evidence>
<keyword evidence="6 11" id="KW-0812">Transmembrane</keyword>
<dbReference type="InterPro" id="IPR050428">
    <property type="entry name" value="TCS_sensor_his_kinase"/>
</dbReference>
<dbReference type="Gene3D" id="6.10.340.10">
    <property type="match status" value="1"/>
</dbReference>
<feature type="domain" description="HAMP" evidence="13">
    <location>
        <begin position="107"/>
        <end position="160"/>
    </location>
</feature>
<dbReference type="Pfam" id="PF00512">
    <property type="entry name" value="HisKA"/>
    <property type="match status" value="1"/>
</dbReference>
<evidence type="ECO:0000256" key="3">
    <source>
        <dbReference type="ARBA" id="ARBA00012438"/>
    </source>
</evidence>
<comment type="catalytic activity">
    <reaction evidence="1">
        <text>ATP + protein L-histidine = ADP + protein N-phospho-L-histidine.</text>
        <dbReference type="EC" id="2.7.13.3"/>
    </reaction>
</comment>
<evidence type="ECO:0000313" key="14">
    <source>
        <dbReference type="EMBL" id="SEF88368.1"/>
    </source>
</evidence>
<dbReference type="Pfam" id="PF00672">
    <property type="entry name" value="HAMP"/>
    <property type="match status" value="1"/>
</dbReference>
<dbReference type="InterPro" id="IPR003660">
    <property type="entry name" value="HAMP_dom"/>
</dbReference>
<evidence type="ECO:0000256" key="2">
    <source>
        <dbReference type="ARBA" id="ARBA00004236"/>
    </source>
</evidence>
<feature type="compositionally biased region" description="Pro residues" evidence="10">
    <location>
        <begin position="383"/>
        <end position="393"/>
    </location>
</feature>
<dbReference type="InterPro" id="IPR036890">
    <property type="entry name" value="HATPase_C_sf"/>
</dbReference>
<evidence type="ECO:0000256" key="1">
    <source>
        <dbReference type="ARBA" id="ARBA00000085"/>
    </source>
</evidence>
<dbReference type="PROSITE" id="PS50885">
    <property type="entry name" value="HAMP"/>
    <property type="match status" value="1"/>
</dbReference>
<dbReference type="PANTHER" id="PTHR45436">
    <property type="entry name" value="SENSOR HISTIDINE KINASE YKOH"/>
    <property type="match status" value="1"/>
</dbReference>
<dbReference type="AlphaFoldDB" id="A0A1H5VNB5"/>
<evidence type="ECO:0000256" key="10">
    <source>
        <dbReference type="SAM" id="MobiDB-lite"/>
    </source>
</evidence>
<protein>
    <recommendedName>
        <fullName evidence="3">histidine kinase</fullName>
        <ecNumber evidence="3">2.7.13.3</ecNumber>
    </recommendedName>
</protein>
<dbReference type="Gene3D" id="3.30.565.10">
    <property type="entry name" value="Histidine kinase-like ATPase, C-terminal domain"/>
    <property type="match status" value="1"/>
</dbReference>
<proteinExistence type="predicted"/>
<organism evidence="14 15">
    <name type="scientific">Actinacidiphila yanglinensis</name>
    <dbReference type="NCBI Taxonomy" id="310779"/>
    <lineage>
        <taxon>Bacteria</taxon>
        <taxon>Bacillati</taxon>
        <taxon>Actinomycetota</taxon>
        <taxon>Actinomycetes</taxon>
        <taxon>Kitasatosporales</taxon>
        <taxon>Streptomycetaceae</taxon>
        <taxon>Actinacidiphila</taxon>
    </lineage>
</organism>
<dbReference type="CDD" id="cd00082">
    <property type="entry name" value="HisKA"/>
    <property type="match status" value="1"/>
</dbReference>
<keyword evidence="5" id="KW-0808">Transferase</keyword>
<dbReference type="GO" id="GO:0000155">
    <property type="term" value="F:phosphorelay sensor kinase activity"/>
    <property type="evidence" value="ECO:0007669"/>
    <property type="project" value="InterPro"/>
</dbReference>
<dbReference type="PROSITE" id="PS50109">
    <property type="entry name" value="HIS_KIN"/>
    <property type="match status" value="1"/>
</dbReference>
<evidence type="ECO:0000256" key="8">
    <source>
        <dbReference type="ARBA" id="ARBA00022989"/>
    </source>
</evidence>
<keyword evidence="7 14" id="KW-0418">Kinase</keyword>
<accession>A0A1H5VNB5</accession>
<dbReference type="EC" id="2.7.13.3" evidence="3"/>
<comment type="subcellular location">
    <subcellularLocation>
        <location evidence="2">Cell membrane</location>
    </subcellularLocation>
</comment>
<dbReference type="CDD" id="cd00075">
    <property type="entry name" value="HATPase"/>
    <property type="match status" value="1"/>
</dbReference>
<keyword evidence="9" id="KW-0902">Two-component regulatory system</keyword>
<dbReference type="Gene3D" id="1.10.287.130">
    <property type="match status" value="1"/>
</dbReference>
<dbReference type="SUPFAM" id="SSF47384">
    <property type="entry name" value="Homodimeric domain of signal transducing histidine kinase"/>
    <property type="match status" value="1"/>
</dbReference>
<dbReference type="EMBL" id="FNVU01000002">
    <property type="protein sequence ID" value="SEF88368.1"/>
    <property type="molecule type" value="Genomic_DNA"/>
</dbReference>
<dbReference type="GO" id="GO:0005886">
    <property type="term" value="C:plasma membrane"/>
    <property type="evidence" value="ECO:0007669"/>
    <property type="project" value="UniProtKB-SubCell"/>
</dbReference>
<dbReference type="CDD" id="cd06225">
    <property type="entry name" value="HAMP"/>
    <property type="match status" value="1"/>
</dbReference>
<evidence type="ECO:0000259" key="13">
    <source>
        <dbReference type="PROSITE" id="PS50885"/>
    </source>
</evidence>
<dbReference type="InterPro" id="IPR003661">
    <property type="entry name" value="HisK_dim/P_dom"/>
</dbReference>
<feature type="transmembrane region" description="Helical" evidence="11">
    <location>
        <begin position="20"/>
        <end position="41"/>
    </location>
</feature>
<dbReference type="InterPro" id="IPR036097">
    <property type="entry name" value="HisK_dim/P_sf"/>
</dbReference>
<keyword evidence="15" id="KW-1185">Reference proteome</keyword>
<dbReference type="Pfam" id="PF02518">
    <property type="entry name" value="HATPase_c"/>
    <property type="match status" value="1"/>
</dbReference>
<evidence type="ECO:0000256" key="6">
    <source>
        <dbReference type="ARBA" id="ARBA00022692"/>
    </source>
</evidence>
<feature type="transmembrane region" description="Helical" evidence="11">
    <location>
        <begin position="83"/>
        <end position="105"/>
    </location>
</feature>
<evidence type="ECO:0000313" key="15">
    <source>
        <dbReference type="Proteomes" id="UP000236754"/>
    </source>
</evidence>
<evidence type="ECO:0000256" key="9">
    <source>
        <dbReference type="ARBA" id="ARBA00023012"/>
    </source>
</evidence>
<dbReference type="SUPFAM" id="SSF158472">
    <property type="entry name" value="HAMP domain-like"/>
    <property type="match status" value="1"/>
</dbReference>
<reference evidence="14 15" key="1">
    <citation type="submission" date="2016-10" db="EMBL/GenBank/DDBJ databases">
        <authorList>
            <person name="de Groot N.N."/>
        </authorList>
    </citation>
    <scope>NUCLEOTIDE SEQUENCE [LARGE SCALE GENOMIC DNA]</scope>
    <source>
        <strain evidence="14 15">CGMCC 4.2023</strain>
    </source>
</reference>
<gene>
    <name evidence="14" type="ORF">SAMN05216223_102355</name>
</gene>
<keyword evidence="11" id="KW-0472">Membrane</keyword>
<dbReference type="SMART" id="SM00304">
    <property type="entry name" value="HAMP"/>
    <property type="match status" value="1"/>
</dbReference>
<evidence type="ECO:0000256" key="11">
    <source>
        <dbReference type="SAM" id="Phobius"/>
    </source>
</evidence>
<evidence type="ECO:0000256" key="4">
    <source>
        <dbReference type="ARBA" id="ARBA00022553"/>
    </source>
</evidence>
<dbReference type="SUPFAM" id="SSF55874">
    <property type="entry name" value="ATPase domain of HSP90 chaperone/DNA topoisomerase II/histidine kinase"/>
    <property type="match status" value="1"/>
</dbReference>
<keyword evidence="4" id="KW-0597">Phosphoprotein</keyword>
<name>A0A1H5VNB5_9ACTN</name>
<dbReference type="InterPro" id="IPR005467">
    <property type="entry name" value="His_kinase_dom"/>
</dbReference>
<evidence type="ECO:0000259" key="12">
    <source>
        <dbReference type="PROSITE" id="PS50109"/>
    </source>
</evidence>
<feature type="domain" description="Histidine kinase" evidence="12">
    <location>
        <begin position="168"/>
        <end position="385"/>
    </location>
</feature>
<sequence>MGPWRLGWVPRPRTLRMRLAVLYGALFLVSGVALLAIPNAFVGSSSTVRASVPGSGADLTPLSPGLSRPSLADTQRGHDIDRYVTGSVVALVALVLLSVGLGWLLSGRLLRPLRTITATAGEMSAASLGRRLALRSSGDELTRLGRTLDDLFARLEASFQAQQHFVANASHELRTPLAAERTLLQVALADPDADATTLRAACEQALLLGAQQARLMEALFTLATGERGIQRREDFDLAEVAAGVLDRRSGEAAGLGIRVEADLGPAPVSGDRDLAEILLDNLVDNALRHNVPGGHLGVRTTTDAGRARLDVANSGAAVPAAEVDRLFEPFQRLGAPRTRTDDAAHGHGLGLAIVRAATTAHAATITATPRSTGGLDLRVDFPPRNPTAPPNRS</sequence>